<dbReference type="eggNOG" id="COG4538">
    <property type="taxonomic scope" value="Bacteria"/>
</dbReference>
<reference evidence="3" key="1">
    <citation type="submission" date="2011-01" db="EMBL/GenBank/DDBJ databases">
        <title>Complete sequence of plasmid1 of Rahnella sp. Y9602.</title>
        <authorList>
            <consortium name="US DOE Joint Genome Institute"/>
            <person name="Lucas S."/>
            <person name="Copeland A."/>
            <person name="Lapidus A."/>
            <person name="Cheng J.-F."/>
            <person name="Goodwin L."/>
            <person name="Pitluck S."/>
            <person name="Lu M."/>
            <person name="Detter J.C."/>
            <person name="Han C."/>
            <person name="Tapia R."/>
            <person name="Land M."/>
            <person name="Hauser L."/>
            <person name="Kyrpides N."/>
            <person name="Ivanova N."/>
            <person name="Ovchinnikova G."/>
            <person name="Pagani I."/>
            <person name="Sobecky P.A."/>
            <person name="Martinez R.J."/>
            <person name="Woyke T."/>
        </authorList>
    </citation>
    <scope>NUCLEOTIDE SEQUENCE [LARGE SCALE GENOMIC DNA]</scope>
    <source>
        <strain evidence="3">Y9602</strain>
        <plasmid evidence="3">pRAHAQ01</plasmid>
    </source>
</reference>
<dbReference type="Gene3D" id="3.10.450.50">
    <property type="match status" value="1"/>
</dbReference>
<dbReference type="RefSeq" id="WP_013577935.1">
    <property type="nucleotide sequence ID" value="NC_015062.1"/>
</dbReference>
<proteinExistence type="predicted"/>
<dbReference type="KEGG" id="rah:Rahaq_4674"/>
<dbReference type="InterPro" id="IPR037401">
    <property type="entry name" value="SnoaL-like"/>
</dbReference>
<name>A0A0H3FGQ7_RAHSY</name>
<dbReference type="InterPro" id="IPR032710">
    <property type="entry name" value="NTF2-like_dom_sf"/>
</dbReference>
<keyword evidence="2" id="KW-0413">Isomerase</keyword>
<gene>
    <name evidence="2" type="ordered locus">Rahaq_4674</name>
</gene>
<dbReference type="AlphaFoldDB" id="A0A0H3FGQ7"/>
<dbReference type="Proteomes" id="UP000007257">
    <property type="component" value="Plasmid pRAHAQ01"/>
</dbReference>
<evidence type="ECO:0000259" key="1">
    <source>
        <dbReference type="Pfam" id="PF12680"/>
    </source>
</evidence>
<reference evidence="2 3" key="2">
    <citation type="journal article" date="2012" name="J. Bacteriol.">
        <title>Complete Genome Sequence of Rahnella sp. Strain Y9602, a Gammaproteobacterium Isolate from Metal- and Radionuclide-Contaminated Soil.</title>
        <authorList>
            <person name="Martinez R.J."/>
            <person name="Bruce D."/>
            <person name="Detter C."/>
            <person name="Goodwin L.A."/>
            <person name="Han J."/>
            <person name="Han C.S."/>
            <person name="Held B."/>
            <person name="Land M.L."/>
            <person name="Mikhailova N."/>
            <person name="Nolan M."/>
            <person name="Pennacchio L."/>
            <person name="Pitluck S."/>
            <person name="Tapia R."/>
            <person name="Woyke T."/>
            <person name="Sobecky P.A."/>
        </authorList>
    </citation>
    <scope>NUCLEOTIDE SEQUENCE [LARGE SCALE GENOMIC DNA]</scope>
    <source>
        <strain evidence="2 3">Y9602</strain>
        <plasmid evidence="2">pRAHAQ01</plasmid>
    </source>
</reference>
<dbReference type="PIRSF" id="PIRSF030561">
    <property type="entry name" value="UCP030561"/>
    <property type="match status" value="1"/>
</dbReference>
<evidence type="ECO:0000313" key="3">
    <source>
        <dbReference type="Proteomes" id="UP000007257"/>
    </source>
</evidence>
<geneLocation type="plasmid" evidence="2 3">
    <name>pRAHAQ01</name>
</geneLocation>
<organism evidence="2 3">
    <name type="scientific">Rahnella sp. (strain Y9602)</name>
    <dbReference type="NCBI Taxonomy" id="2703885"/>
    <lineage>
        <taxon>Bacteria</taxon>
        <taxon>Pseudomonadati</taxon>
        <taxon>Pseudomonadota</taxon>
        <taxon>Gammaproteobacteria</taxon>
        <taxon>Enterobacterales</taxon>
        <taxon>Yersiniaceae</taxon>
        <taxon>Rahnella</taxon>
    </lineage>
</organism>
<accession>A0A0H3FGQ7</accession>
<dbReference type="OrthoDB" id="9799296at2"/>
<dbReference type="Pfam" id="PF12680">
    <property type="entry name" value="SnoaL_2"/>
    <property type="match status" value="1"/>
</dbReference>
<feature type="domain" description="SnoaL-like" evidence="1">
    <location>
        <begin position="7"/>
        <end position="104"/>
    </location>
</feature>
<dbReference type="HOGENOM" id="CLU_135625_1_0_6"/>
<dbReference type="SUPFAM" id="SSF54427">
    <property type="entry name" value="NTF2-like"/>
    <property type="match status" value="1"/>
</dbReference>
<protein>
    <submittedName>
        <fullName evidence="2">Steroid delta-isomerase domain-containing protein</fullName>
    </submittedName>
</protein>
<dbReference type="InterPro" id="IPR008317">
    <property type="entry name" value="UCP030561"/>
</dbReference>
<keyword evidence="2" id="KW-0614">Plasmid</keyword>
<dbReference type="GO" id="GO:0016853">
    <property type="term" value="F:isomerase activity"/>
    <property type="evidence" value="ECO:0007669"/>
    <property type="project" value="UniProtKB-KW"/>
</dbReference>
<sequence length="111" mass="12925">MDASIPVEKQFQAYNHHDLDAFSACYSEDFIAYRMPNMLPSLEGKDALRTFYKNHRFNNSALRAELISRTVLGNKVFDHEMIYGIYETPVNSIAVFEVENGLIKTAWFYFE</sequence>
<dbReference type="EMBL" id="CP002506">
    <property type="protein sequence ID" value="ADW76254.1"/>
    <property type="molecule type" value="Genomic_DNA"/>
</dbReference>
<evidence type="ECO:0000313" key="2">
    <source>
        <dbReference type="EMBL" id="ADW76254.1"/>
    </source>
</evidence>